<sequence>MEDEQAESGPQTAERRKKRQRRKTPLPMDEVTLIVPSTLPATPPVSTERPKKRQRRQPRETPAKLKPKTRAANTMPKNVSPVPIQVTTSPELGSSQPAEVIFDASFEDLYPQNHSPAPAETVVPYDEEQDESSGAGSTHSTGMTTPSTVPSPRRISSTQVPVLSHPPIPRPPSTPFIYDEVQDSVESITATRPPLMRDLSTLVPKIVSRRDEDIGHRLQDIHKRVVSYLQDKEKDVASVASTYLKNGARCVDRLHNRFAKERQVLLQRLYEDRDTFSKSLSTAKRGLREAAKDRQRVLKELDRNAKKRQQGCSNEVNRIKDIAKRVQAGG</sequence>
<feature type="compositionally biased region" description="Pro residues" evidence="1">
    <location>
        <begin position="164"/>
        <end position="174"/>
    </location>
</feature>
<feature type="compositionally biased region" description="Polar residues" evidence="1">
    <location>
        <begin position="85"/>
        <end position="97"/>
    </location>
</feature>
<dbReference type="EMBL" id="AZHB01000024">
    <property type="protein sequence ID" value="OAA55736.1"/>
    <property type="molecule type" value="Genomic_DNA"/>
</dbReference>
<dbReference type="RefSeq" id="XP_018701460.1">
    <property type="nucleotide sequence ID" value="XM_018851444.1"/>
</dbReference>
<feature type="compositionally biased region" description="Basic residues" evidence="1">
    <location>
        <begin position="15"/>
        <end position="24"/>
    </location>
</feature>
<gene>
    <name evidence="2" type="ORF">ISF_07841</name>
</gene>
<feature type="region of interest" description="Disordered" evidence="1">
    <location>
        <begin position="1"/>
        <end position="174"/>
    </location>
</feature>
<protein>
    <submittedName>
        <fullName evidence="2">Uncharacterized protein</fullName>
    </submittedName>
</protein>
<comment type="caution">
    <text evidence="2">The sequence shown here is derived from an EMBL/GenBank/DDBJ whole genome shotgun (WGS) entry which is preliminary data.</text>
</comment>
<reference evidence="2 3" key="1">
    <citation type="journal article" date="2016" name="Genome Biol. Evol.">
        <title>Divergent and convergent evolution of fungal pathogenicity.</title>
        <authorList>
            <person name="Shang Y."/>
            <person name="Xiao G."/>
            <person name="Zheng P."/>
            <person name="Cen K."/>
            <person name="Zhan S."/>
            <person name="Wang C."/>
        </authorList>
    </citation>
    <scope>NUCLEOTIDE SEQUENCE [LARGE SCALE GENOMIC DNA]</scope>
    <source>
        <strain evidence="2 3">ARSEF 2679</strain>
    </source>
</reference>
<organism evidence="2 3">
    <name type="scientific">Cordyceps fumosorosea (strain ARSEF 2679)</name>
    <name type="common">Isaria fumosorosea</name>
    <dbReference type="NCBI Taxonomy" id="1081104"/>
    <lineage>
        <taxon>Eukaryota</taxon>
        <taxon>Fungi</taxon>
        <taxon>Dikarya</taxon>
        <taxon>Ascomycota</taxon>
        <taxon>Pezizomycotina</taxon>
        <taxon>Sordariomycetes</taxon>
        <taxon>Hypocreomycetidae</taxon>
        <taxon>Hypocreales</taxon>
        <taxon>Cordycipitaceae</taxon>
        <taxon>Cordyceps</taxon>
    </lineage>
</organism>
<evidence type="ECO:0000256" key="1">
    <source>
        <dbReference type="SAM" id="MobiDB-lite"/>
    </source>
</evidence>
<dbReference type="AlphaFoldDB" id="A0A167NN01"/>
<evidence type="ECO:0000313" key="2">
    <source>
        <dbReference type="EMBL" id="OAA55736.1"/>
    </source>
</evidence>
<proteinExistence type="predicted"/>
<name>A0A167NN01_CORFA</name>
<dbReference type="OrthoDB" id="4953021at2759"/>
<evidence type="ECO:0000313" key="3">
    <source>
        <dbReference type="Proteomes" id="UP000076744"/>
    </source>
</evidence>
<keyword evidence="3" id="KW-1185">Reference proteome</keyword>
<feature type="compositionally biased region" description="Polar residues" evidence="1">
    <location>
        <begin position="132"/>
        <end position="160"/>
    </location>
</feature>
<dbReference type="GeneID" id="30024133"/>
<dbReference type="Proteomes" id="UP000076744">
    <property type="component" value="Unassembled WGS sequence"/>
</dbReference>
<accession>A0A167NN01</accession>